<dbReference type="VEuPathDB" id="ToxoDB:EPH_0074180"/>
<dbReference type="GO" id="GO:0055070">
    <property type="term" value="P:copper ion homeostasis"/>
    <property type="evidence" value="ECO:0007669"/>
    <property type="project" value="TreeGrafter"/>
</dbReference>
<gene>
    <name evidence="11" type="ORF">EPH_0074180</name>
</gene>
<dbReference type="PRINTS" id="PR00119">
    <property type="entry name" value="CATATPASE"/>
</dbReference>
<evidence type="ECO:0000256" key="9">
    <source>
        <dbReference type="SAM" id="Phobius"/>
    </source>
</evidence>
<dbReference type="Pfam" id="PF00122">
    <property type="entry name" value="E1-E2_ATPase"/>
    <property type="match status" value="1"/>
</dbReference>
<feature type="compositionally biased region" description="Basic and acidic residues" evidence="8">
    <location>
        <begin position="171"/>
        <end position="187"/>
    </location>
</feature>
<feature type="transmembrane region" description="Helical" evidence="9">
    <location>
        <begin position="1349"/>
        <end position="1372"/>
    </location>
</feature>
<dbReference type="InterPro" id="IPR017969">
    <property type="entry name" value="Heavy-metal-associated_CS"/>
</dbReference>
<dbReference type="Gene3D" id="3.40.50.1000">
    <property type="entry name" value="HAD superfamily/HAD-like"/>
    <property type="match status" value="2"/>
</dbReference>
<dbReference type="Gene3D" id="3.30.70.100">
    <property type="match status" value="1"/>
</dbReference>
<accession>U6H229</accession>
<dbReference type="InterPro" id="IPR018303">
    <property type="entry name" value="ATPase_P-typ_P_site"/>
</dbReference>
<evidence type="ECO:0000256" key="4">
    <source>
        <dbReference type="ARBA" id="ARBA00022723"/>
    </source>
</evidence>
<feature type="transmembrane region" description="Helical" evidence="9">
    <location>
        <begin position="1307"/>
        <end position="1328"/>
    </location>
</feature>
<dbReference type="PROSITE" id="PS00154">
    <property type="entry name" value="ATPASE_E1_E2"/>
    <property type="match status" value="1"/>
</dbReference>
<dbReference type="GO" id="GO:0000166">
    <property type="term" value="F:nucleotide binding"/>
    <property type="evidence" value="ECO:0007669"/>
    <property type="project" value="InterPro"/>
</dbReference>
<comment type="similarity">
    <text evidence="2">Belongs to the cation transport ATPase (P-type) (TC 3.A.3) family. Type IB subfamily.</text>
</comment>
<feature type="transmembrane region" description="Helical" evidence="9">
    <location>
        <begin position="1378"/>
        <end position="1396"/>
    </location>
</feature>
<dbReference type="SUPFAM" id="SSF56784">
    <property type="entry name" value="HAD-like"/>
    <property type="match status" value="1"/>
</dbReference>
<evidence type="ECO:0000256" key="8">
    <source>
        <dbReference type="SAM" id="MobiDB-lite"/>
    </source>
</evidence>
<feature type="region of interest" description="Disordered" evidence="8">
    <location>
        <begin position="941"/>
        <end position="1008"/>
    </location>
</feature>
<dbReference type="GO" id="GO:0016020">
    <property type="term" value="C:membrane"/>
    <property type="evidence" value="ECO:0007669"/>
    <property type="project" value="UniProtKB-SubCell"/>
</dbReference>
<keyword evidence="7 9" id="KW-0472">Membrane</keyword>
<feature type="transmembrane region" description="Helical" evidence="9">
    <location>
        <begin position="723"/>
        <end position="744"/>
    </location>
</feature>
<feature type="region of interest" description="Disordered" evidence="8">
    <location>
        <begin position="125"/>
        <end position="187"/>
    </location>
</feature>
<evidence type="ECO:0000256" key="5">
    <source>
        <dbReference type="ARBA" id="ARBA00022967"/>
    </source>
</evidence>
<dbReference type="FunFam" id="3.30.70.100:FF:000001">
    <property type="entry name" value="ATPase copper transporting beta"/>
    <property type="match status" value="1"/>
</dbReference>
<feature type="transmembrane region" description="Helical" evidence="9">
    <location>
        <begin position="386"/>
        <end position="408"/>
    </location>
</feature>
<dbReference type="InterPro" id="IPR008250">
    <property type="entry name" value="ATPase_P-typ_transduc_dom_A_sf"/>
</dbReference>
<evidence type="ECO:0000313" key="12">
    <source>
        <dbReference type="Proteomes" id="UP000018201"/>
    </source>
</evidence>
<feature type="transmembrane region" description="Helical" evidence="9">
    <location>
        <begin position="454"/>
        <end position="472"/>
    </location>
</feature>
<dbReference type="Proteomes" id="UP000018201">
    <property type="component" value="Unassembled WGS sequence"/>
</dbReference>
<evidence type="ECO:0000256" key="3">
    <source>
        <dbReference type="ARBA" id="ARBA00022692"/>
    </source>
</evidence>
<feature type="domain" description="HMA" evidence="10">
    <location>
        <begin position="47"/>
        <end position="113"/>
    </location>
</feature>
<feature type="region of interest" description="Disordered" evidence="8">
    <location>
        <begin position="613"/>
        <end position="634"/>
    </location>
</feature>
<evidence type="ECO:0000256" key="2">
    <source>
        <dbReference type="ARBA" id="ARBA00006024"/>
    </source>
</evidence>
<dbReference type="Gene3D" id="1.20.1110.10">
    <property type="entry name" value="Calcium-transporting ATPase, transmembrane domain"/>
    <property type="match status" value="1"/>
</dbReference>
<feature type="region of interest" description="Disordered" evidence="8">
    <location>
        <begin position="1247"/>
        <end position="1281"/>
    </location>
</feature>
<dbReference type="EMBL" id="HG695748">
    <property type="protein sequence ID" value="CDI86631.1"/>
    <property type="molecule type" value="Genomic_DNA"/>
</dbReference>
<evidence type="ECO:0000256" key="6">
    <source>
        <dbReference type="ARBA" id="ARBA00022989"/>
    </source>
</evidence>
<keyword evidence="4" id="KW-0479">Metal-binding</keyword>
<evidence type="ECO:0000256" key="7">
    <source>
        <dbReference type="ARBA" id="ARBA00023136"/>
    </source>
</evidence>
<dbReference type="InterPro" id="IPR006121">
    <property type="entry name" value="HMA_dom"/>
</dbReference>
<keyword evidence="3 9" id="KW-0812">Transmembrane</keyword>
<feature type="region of interest" description="Disordered" evidence="8">
    <location>
        <begin position="1413"/>
        <end position="1443"/>
    </location>
</feature>
<evidence type="ECO:0000256" key="1">
    <source>
        <dbReference type="ARBA" id="ARBA00004370"/>
    </source>
</evidence>
<protein>
    <submittedName>
        <fullName evidence="11">Copper-transporting ATPase 1, putative</fullName>
    </submittedName>
</protein>
<proteinExistence type="inferred from homology"/>
<dbReference type="SUPFAM" id="SSF81653">
    <property type="entry name" value="Calcium ATPase, transduction domain A"/>
    <property type="match status" value="1"/>
</dbReference>
<dbReference type="PROSITE" id="PS50846">
    <property type="entry name" value="HMA_2"/>
    <property type="match status" value="1"/>
</dbReference>
<dbReference type="PANTHER" id="PTHR43520:SF8">
    <property type="entry name" value="P-TYPE CU(+) TRANSPORTER"/>
    <property type="match status" value="1"/>
</dbReference>
<keyword evidence="6 9" id="KW-1133">Transmembrane helix</keyword>
<dbReference type="OrthoDB" id="347742at2759"/>
<name>U6H229_9EIME</name>
<dbReference type="GO" id="GO:0043682">
    <property type="term" value="F:P-type divalent copper transporter activity"/>
    <property type="evidence" value="ECO:0007669"/>
    <property type="project" value="TreeGrafter"/>
</dbReference>
<sequence>MVRPPTPSARSLGFTLRYFNRFVSSGSARLDFVYFPQPLDTRMPPVAVCELLVGGMTCAACTGAVQGSLIKCPGAIQAQVDLLRETARVAYNSDKVSPAELCAAVENLGFQAQVLQIFVASNASPDADRPVTTTDSADLSADEQREPSKEPLCCYQADRPGADRPGVPGCTEEHAEPRRPQYQEASKQTHDFSELWAMSKATLCLALTDSQGLSVESACSTLKSSKGVMGCAVTPLRDIAGTGMRQLMVTYKPQVVGARELLMKLLSQGYSPSILSEDPLQKQARTSPCSTCKLHMLSKEAVLGNQRAMISSLLLSLLPALAVVCLSVMARTHTLPASLLRECIPGVRLSNLLLLLLSTPVQFYGGRSFHRAALKGLRHRQFSMDLLVSLGSNLAFFYSALSCMQSAATSMRCRPLLSAADAAAAATAPPGDANSSSYKSSPFYELLDRAEPQVFLDTCAMLICVVLVGKLLQLRAKARILEQLHSLHSLQVRRVHWVLRSEDTAVARCLHQSAQHSSSSGGEEEQTSNSVQIPHELLKIIADATTQDTPDDDAIPPPLPVRWWRKISAVCRMQKGRHSNTYNPLTQPASWGVGDEGEEILDRQRRPCCSQMTDLTEPNETAASTDTQATQESPPSEIIISAELLQAGDVVRVPPQEVLPADGILLAPQVLHVDERLVSGEGRGVAKLAGQRVGDASVLQTLLRLVETGQQQQQPLQKAAEKFATYFIPIVLCITAVAVAAWVVRVFAAADTLPLSPLQQMRQRLLELELREGVSSSDLQQQLQHHHQQQQQVEAQDNFLRPVSPVRSTPISPAMEAPPASAHAAAAAAAACRLSSWVITWDSLLFALRFGVAVCCAACPCAIGLAAPAAVAAATAAAAARGVFFKSGKALEAAANVNCLVVDKTGTLTTGDLRVTACVLHTKRLERILLPAMERSRDSLHASDSTCKTNDESGGSVCSTTGATSSLKRGSCCRGSSLDDSMDSEDITLEGATPLPEDTSATSTDKLSPPCCRKQLLRSSSNLDRPCGSYAAAAILTDHVGGPLPFANSISCGRHHLLRRKETATAPVAAAAAGAAAAAAAMGRRMRAHSLLQLPLHHHPRLVKNIDCCLEALKGSSGQEEGGHCVCVLLQPLQKTEWTSWHESHCGPVVHLHAWVAADREGCGEPSVSSGAWVWLGSVALQDEIQQETKLAVEYLRRCLGFRIFMCTGDNYRTASRVGAAFSIPEDCIVAQQTPEDKVRFLRSLATPPTQQTATTPTANNDSSSNSNSSSSSTSCTTSLLRREKEKPPVCCMVGDGLNDSPALAEAALGVAFGVGNALPLAAAAVAVGGRSWTELIDLFRLARQTRSIIWWNLLWACVFNLVSVPLAAGVAYPTVSLHPAAAAAAMACSCLLVLLNAQRLTRFKGTTAEDMTRELSKVSTDIEPEEENGEQQQDKSPQSAASLQLNDEEDCSSFSRSFGDDILSLPPEDPLAATSCCCQPGAELQFIRPLELPIRKQDGTFLEFSDFEA</sequence>
<dbReference type="SUPFAM" id="SSF55008">
    <property type="entry name" value="HMA, heavy metal-associated domain"/>
    <property type="match status" value="1"/>
</dbReference>
<dbReference type="Gene3D" id="2.70.150.10">
    <property type="entry name" value="Calcium-transporting ATPase, cytoplasmic transduction domain A"/>
    <property type="match status" value="1"/>
</dbReference>
<dbReference type="InterPro" id="IPR059000">
    <property type="entry name" value="ATPase_P-type_domA"/>
</dbReference>
<dbReference type="PROSITE" id="PS01047">
    <property type="entry name" value="HMA_1"/>
    <property type="match status" value="1"/>
</dbReference>
<evidence type="ECO:0000313" key="11">
    <source>
        <dbReference type="EMBL" id="CDI86631.1"/>
    </source>
</evidence>
<dbReference type="InterPro" id="IPR036412">
    <property type="entry name" value="HAD-like_sf"/>
</dbReference>
<dbReference type="InterPro" id="IPR023214">
    <property type="entry name" value="HAD_sf"/>
</dbReference>
<dbReference type="Gene3D" id="3.40.1110.10">
    <property type="entry name" value="Calcium-transporting ATPase, cytoplasmic domain N"/>
    <property type="match status" value="1"/>
</dbReference>
<feature type="compositionally biased region" description="Low complexity" evidence="8">
    <location>
        <begin position="1247"/>
        <end position="1279"/>
    </location>
</feature>
<keyword evidence="5" id="KW-1278">Translocase</keyword>
<feature type="transmembrane region" description="Helical" evidence="9">
    <location>
        <begin position="349"/>
        <end position="365"/>
    </location>
</feature>
<reference evidence="11" key="2">
    <citation type="submission" date="2013-10" db="EMBL/GenBank/DDBJ databases">
        <authorList>
            <person name="Aslett M."/>
        </authorList>
    </citation>
    <scope>NUCLEOTIDE SEQUENCE [LARGE SCALE GENOMIC DNA]</scope>
    <source>
        <strain evidence="11">Houghton</strain>
    </source>
</reference>
<keyword evidence="12" id="KW-1185">Reference proteome</keyword>
<feature type="transmembrane region" description="Helical" evidence="9">
    <location>
        <begin position="308"/>
        <end position="329"/>
    </location>
</feature>
<dbReference type="InterPro" id="IPR023299">
    <property type="entry name" value="ATPase_P-typ_cyto_dom_N"/>
</dbReference>
<evidence type="ECO:0000259" key="10">
    <source>
        <dbReference type="PROSITE" id="PS50846"/>
    </source>
</evidence>
<feature type="compositionally biased region" description="Polar residues" evidence="8">
    <location>
        <begin position="942"/>
        <end position="968"/>
    </location>
</feature>
<dbReference type="CDD" id="cd00371">
    <property type="entry name" value="HMA"/>
    <property type="match status" value="1"/>
</dbReference>
<dbReference type="Pfam" id="PF00403">
    <property type="entry name" value="HMA"/>
    <property type="match status" value="1"/>
</dbReference>
<dbReference type="GO" id="GO:0005507">
    <property type="term" value="F:copper ion binding"/>
    <property type="evidence" value="ECO:0007669"/>
    <property type="project" value="TreeGrafter"/>
</dbReference>
<dbReference type="PANTHER" id="PTHR43520">
    <property type="entry name" value="ATP7, ISOFORM B"/>
    <property type="match status" value="1"/>
</dbReference>
<feature type="compositionally biased region" description="Polar residues" evidence="8">
    <location>
        <begin position="1431"/>
        <end position="1443"/>
    </location>
</feature>
<comment type="subcellular location">
    <subcellularLocation>
        <location evidence="1">Membrane</location>
    </subcellularLocation>
</comment>
<dbReference type="InterPro" id="IPR036163">
    <property type="entry name" value="HMA_dom_sf"/>
</dbReference>
<organism evidence="11 12">
    <name type="scientific">Eimeria praecox</name>
    <dbReference type="NCBI Taxonomy" id="51316"/>
    <lineage>
        <taxon>Eukaryota</taxon>
        <taxon>Sar</taxon>
        <taxon>Alveolata</taxon>
        <taxon>Apicomplexa</taxon>
        <taxon>Conoidasida</taxon>
        <taxon>Coccidia</taxon>
        <taxon>Eucoccidiorida</taxon>
        <taxon>Eimeriorina</taxon>
        <taxon>Eimeriidae</taxon>
        <taxon>Eimeria</taxon>
    </lineage>
</organism>
<reference evidence="11" key="1">
    <citation type="submission" date="2013-10" db="EMBL/GenBank/DDBJ databases">
        <title>Genomic analysis of the causative agents of coccidiosis in chickens.</title>
        <authorList>
            <person name="Reid A.J."/>
            <person name="Blake D."/>
            <person name="Billington K."/>
            <person name="Browne H."/>
            <person name="Dunn M."/>
            <person name="Hung S."/>
            <person name="Kawahara F."/>
            <person name="Miranda-Saavedra D."/>
            <person name="Mourier T."/>
            <person name="Nagra H."/>
            <person name="Otto T.D."/>
            <person name="Rawlings N."/>
            <person name="Sanchez A."/>
            <person name="Sanders M."/>
            <person name="Subramaniam C."/>
            <person name="Tay Y."/>
            <person name="Dear P."/>
            <person name="Doerig C."/>
            <person name="Gruber A."/>
            <person name="Parkinson J."/>
            <person name="Shirley M."/>
            <person name="Wan K.L."/>
            <person name="Berriman M."/>
            <person name="Tomley F."/>
            <person name="Pain A."/>
        </authorList>
    </citation>
    <scope>NUCLEOTIDE SEQUENCE [LARGE SCALE GENOMIC DNA]</scope>
    <source>
        <strain evidence="11">Houghton</strain>
    </source>
</reference>